<feature type="region of interest" description="Disordered" evidence="9">
    <location>
        <begin position="1"/>
        <end position="23"/>
    </location>
</feature>
<dbReference type="Pfam" id="PF13639">
    <property type="entry name" value="zf-RING_2"/>
    <property type="match status" value="1"/>
</dbReference>
<protein>
    <recommendedName>
        <fullName evidence="2">RING-type E3 ubiquitin transferase</fullName>
        <ecNumber evidence="2">2.3.2.27</ecNumber>
    </recommendedName>
</protein>
<dbReference type="EMBL" id="JBAMZK010000029">
    <property type="protein sequence ID" value="KAL0501337.1"/>
    <property type="molecule type" value="Genomic_DNA"/>
</dbReference>
<feature type="domain" description="RING-type" evidence="10">
    <location>
        <begin position="216"/>
        <end position="256"/>
    </location>
</feature>
<dbReference type="PANTHER" id="PTHR46463:SF10">
    <property type="entry name" value="OS01G0926200 PROTEIN"/>
    <property type="match status" value="1"/>
</dbReference>
<evidence type="ECO:0000259" key="10">
    <source>
        <dbReference type="PROSITE" id="PS50089"/>
    </source>
</evidence>
<keyword evidence="7" id="KW-0862">Zinc</keyword>
<comment type="caution">
    <text evidence="11">The sequence shown here is derived from an EMBL/GenBank/DDBJ whole genome shotgun (WGS) entry which is preliminary data.</text>
</comment>
<evidence type="ECO:0000256" key="7">
    <source>
        <dbReference type="ARBA" id="ARBA00022833"/>
    </source>
</evidence>
<organism evidence="11 12">
    <name type="scientific">Leishmania lindenbergi</name>
    <dbReference type="NCBI Taxonomy" id="651832"/>
    <lineage>
        <taxon>Eukaryota</taxon>
        <taxon>Discoba</taxon>
        <taxon>Euglenozoa</taxon>
        <taxon>Kinetoplastea</taxon>
        <taxon>Metakinetoplastina</taxon>
        <taxon>Trypanosomatida</taxon>
        <taxon>Trypanosomatidae</taxon>
        <taxon>Leishmaniinae</taxon>
        <taxon>Leishmania</taxon>
    </lineage>
</organism>
<dbReference type="GO" id="GO:0061630">
    <property type="term" value="F:ubiquitin protein ligase activity"/>
    <property type="evidence" value="ECO:0007669"/>
    <property type="project" value="UniProtKB-EC"/>
</dbReference>
<evidence type="ECO:0000256" key="8">
    <source>
        <dbReference type="PROSITE-ProRule" id="PRU00175"/>
    </source>
</evidence>
<feature type="compositionally biased region" description="Low complexity" evidence="9">
    <location>
        <begin position="103"/>
        <end position="112"/>
    </location>
</feature>
<dbReference type="Gene3D" id="3.30.40.10">
    <property type="entry name" value="Zinc/RING finger domain, C3HC4 (zinc finger)"/>
    <property type="match status" value="1"/>
</dbReference>
<feature type="region of interest" description="Disordered" evidence="9">
    <location>
        <begin position="371"/>
        <end position="414"/>
    </location>
</feature>
<evidence type="ECO:0000256" key="6">
    <source>
        <dbReference type="ARBA" id="ARBA00022786"/>
    </source>
</evidence>
<keyword evidence="6" id="KW-0833">Ubl conjugation pathway</keyword>
<evidence type="ECO:0000256" key="5">
    <source>
        <dbReference type="ARBA" id="ARBA00022771"/>
    </source>
</evidence>
<dbReference type="InterPro" id="IPR001841">
    <property type="entry name" value="Znf_RING"/>
</dbReference>
<evidence type="ECO:0000313" key="11">
    <source>
        <dbReference type="EMBL" id="KAL0501337.1"/>
    </source>
</evidence>
<dbReference type="Proteomes" id="UP001500131">
    <property type="component" value="Unassembled WGS sequence"/>
</dbReference>
<comment type="catalytic activity">
    <reaction evidence="1">
        <text>S-ubiquitinyl-[E2 ubiquitin-conjugating enzyme]-L-cysteine + [acceptor protein]-L-lysine = [E2 ubiquitin-conjugating enzyme]-L-cysteine + N(6)-ubiquitinyl-[acceptor protein]-L-lysine.</text>
        <dbReference type="EC" id="2.3.2.27"/>
    </reaction>
</comment>
<feature type="compositionally biased region" description="Low complexity" evidence="9">
    <location>
        <begin position="164"/>
        <end position="189"/>
    </location>
</feature>
<gene>
    <name evidence="11" type="ORF">Q4I31_005029</name>
</gene>
<feature type="compositionally biased region" description="Polar residues" evidence="9">
    <location>
        <begin position="52"/>
        <end position="61"/>
    </location>
</feature>
<name>A0AAW3A980_9TRYP</name>
<feature type="region of interest" description="Disordered" evidence="9">
    <location>
        <begin position="305"/>
        <end position="344"/>
    </location>
</feature>
<dbReference type="AlphaFoldDB" id="A0AAW3A980"/>
<evidence type="ECO:0000256" key="2">
    <source>
        <dbReference type="ARBA" id="ARBA00012483"/>
    </source>
</evidence>
<keyword evidence="4" id="KW-0479">Metal-binding</keyword>
<keyword evidence="12" id="KW-1185">Reference proteome</keyword>
<evidence type="ECO:0000256" key="3">
    <source>
        <dbReference type="ARBA" id="ARBA00022679"/>
    </source>
</evidence>
<accession>A0AAW3A980</accession>
<dbReference type="GO" id="GO:0008270">
    <property type="term" value="F:zinc ion binding"/>
    <property type="evidence" value="ECO:0007669"/>
    <property type="project" value="UniProtKB-KW"/>
</dbReference>
<dbReference type="PROSITE" id="PS50089">
    <property type="entry name" value="ZF_RING_2"/>
    <property type="match status" value="1"/>
</dbReference>
<dbReference type="PANTHER" id="PTHR46463">
    <property type="entry name" value="ZINC FINGER, RING/FYVE/PHD-TYPE"/>
    <property type="match status" value="1"/>
</dbReference>
<keyword evidence="5 8" id="KW-0863">Zinc-finger</keyword>
<evidence type="ECO:0000256" key="1">
    <source>
        <dbReference type="ARBA" id="ARBA00000900"/>
    </source>
</evidence>
<evidence type="ECO:0000256" key="4">
    <source>
        <dbReference type="ARBA" id="ARBA00022723"/>
    </source>
</evidence>
<dbReference type="EC" id="2.3.2.27" evidence="2"/>
<dbReference type="InterPro" id="IPR013083">
    <property type="entry name" value="Znf_RING/FYVE/PHD"/>
</dbReference>
<evidence type="ECO:0000256" key="9">
    <source>
        <dbReference type="SAM" id="MobiDB-lite"/>
    </source>
</evidence>
<proteinExistence type="predicted"/>
<feature type="region of interest" description="Disordered" evidence="9">
    <location>
        <begin position="52"/>
        <end position="206"/>
    </location>
</feature>
<evidence type="ECO:0000313" key="12">
    <source>
        <dbReference type="Proteomes" id="UP001500131"/>
    </source>
</evidence>
<feature type="compositionally biased region" description="Polar residues" evidence="9">
    <location>
        <begin position="190"/>
        <end position="199"/>
    </location>
</feature>
<keyword evidence="3" id="KW-0808">Transferase</keyword>
<dbReference type="SMART" id="SM00184">
    <property type="entry name" value="RING"/>
    <property type="match status" value="1"/>
</dbReference>
<reference evidence="11 12" key="1">
    <citation type="submission" date="2024-02" db="EMBL/GenBank/DDBJ databases">
        <title>FIRST GENOME SEQUENCES OF Leishmania (Viannia) shawi, Leishmania (Viannia) lindenbergi AND Leishmania (Viannia) utingensis.</title>
        <authorList>
            <person name="Resadore F."/>
            <person name="Custodio M.G.F."/>
            <person name="Boite M.C."/>
            <person name="Cupolillo E."/>
            <person name="Ferreira G.E.M."/>
        </authorList>
    </citation>
    <scope>NUCLEOTIDE SEQUENCE [LARGE SCALE GENOMIC DNA]</scope>
    <source>
        <strain evidence="11 12">MHOM/BR/1966/M15733</strain>
    </source>
</reference>
<sequence length="421" mass="45201">MLSAMDNRGSTVRSPASAGRRYVARSACSPVKSNLVEENLIDLCDGGAVVSSQPLSLTSSGRGPCASAASASRMRRTVNTSEERDHALASFTPNRRPRRKSDASGTLSSSASIRKSLELQSNSSLRAEGKQRRFSAAPKTMKATANLHVGESPLKRSVSRRVRSSVSLASSAQTSRPTEESVPSPTSSVKTLASDSPSVLHSREPSVAISEEEDLCCICLESYSDDNPMFHGACQHHFHLPCLMEWKQRSSLCPMCCAATLKGVGEFEVAHHSAAADSAGMARQQATTMRDAQVARSLQHKYLRAAQRRGHGDPRSPPPAQPSRVLNSGSPRDLPSRVPPHNAEAGRYLSSTLRSDNSFNSQRPSNVVHVPLSRSSLGPVGEQQQRGAENAFPSSIPPPVHPNLQNARRSRSKLPVACAVM</sequence>
<dbReference type="SUPFAM" id="SSF57850">
    <property type="entry name" value="RING/U-box"/>
    <property type="match status" value="1"/>
</dbReference>